<dbReference type="EMBL" id="JAPWTJ010000500">
    <property type="protein sequence ID" value="KAJ8977858.1"/>
    <property type="molecule type" value="Genomic_DNA"/>
</dbReference>
<keyword evidence="1" id="KW-0812">Transmembrane</keyword>
<gene>
    <name evidence="2" type="ORF">NQ317_004766</name>
</gene>
<dbReference type="Proteomes" id="UP001162164">
    <property type="component" value="Unassembled WGS sequence"/>
</dbReference>
<evidence type="ECO:0000313" key="3">
    <source>
        <dbReference type="Proteomes" id="UP001162164"/>
    </source>
</evidence>
<reference evidence="2" key="1">
    <citation type="journal article" date="2023" name="Insect Mol. Biol.">
        <title>Genome sequencing provides insights into the evolution of gene families encoding plant cell wall-degrading enzymes in longhorned beetles.</title>
        <authorList>
            <person name="Shin N.R."/>
            <person name="Okamura Y."/>
            <person name="Kirsch R."/>
            <person name="Pauchet Y."/>
        </authorList>
    </citation>
    <scope>NUCLEOTIDE SEQUENCE</scope>
    <source>
        <strain evidence="2">MMC_N1</strain>
    </source>
</reference>
<keyword evidence="1" id="KW-1133">Transmembrane helix</keyword>
<comment type="caution">
    <text evidence="2">The sequence shown here is derived from an EMBL/GenBank/DDBJ whole genome shotgun (WGS) entry which is preliminary data.</text>
</comment>
<sequence length="116" mass="13084">MVVNKPITFSHCSAAEIKFIISVIIPLLVLCVADMAWVTFNSVRSLMNGDLQHYNVLPMRANALAAKTHWPRSCASTVRRDSKRHGEMTERLLDPVNTKVRRLSINIPLPVHVCIH</sequence>
<keyword evidence="3" id="KW-1185">Reference proteome</keyword>
<accession>A0ABQ9JJS8</accession>
<proteinExistence type="predicted"/>
<organism evidence="2 3">
    <name type="scientific">Molorchus minor</name>
    <dbReference type="NCBI Taxonomy" id="1323400"/>
    <lineage>
        <taxon>Eukaryota</taxon>
        <taxon>Metazoa</taxon>
        <taxon>Ecdysozoa</taxon>
        <taxon>Arthropoda</taxon>
        <taxon>Hexapoda</taxon>
        <taxon>Insecta</taxon>
        <taxon>Pterygota</taxon>
        <taxon>Neoptera</taxon>
        <taxon>Endopterygota</taxon>
        <taxon>Coleoptera</taxon>
        <taxon>Polyphaga</taxon>
        <taxon>Cucujiformia</taxon>
        <taxon>Chrysomeloidea</taxon>
        <taxon>Cerambycidae</taxon>
        <taxon>Lamiinae</taxon>
        <taxon>Monochamini</taxon>
        <taxon>Molorchus</taxon>
    </lineage>
</organism>
<evidence type="ECO:0000313" key="2">
    <source>
        <dbReference type="EMBL" id="KAJ8977858.1"/>
    </source>
</evidence>
<protein>
    <submittedName>
        <fullName evidence="2">Uncharacterized protein</fullName>
    </submittedName>
</protein>
<name>A0ABQ9JJS8_9CUCU</name>
<evidence type="ECO:0000256" key="1">
    <source>
        <dbReference type="SAM" id="Phobius"/>
    </source>
</evidence>
<feature type="transmembrane region" description="Helical" evidence="1">
    <location>
        <begin position="20"/>
        <end position="40"/>
    </location>
</feature>
<keyword evidence="1" id="KW-0472">Membrane</keyword>